<reference evidence="1 2" key="1">
    <citation type="submission" date="2019-11" db="EMBL/GenBank/DDBJ databases">
        <title>Whole genome sequence of Oryza granulata.</title>
        <authorList>
            <person name="Li W."/>
        </authorList>
    </citation>
    <scope>NUCLEOTIDE SEQUENCE [LARGE SCALE GENOMIC DNA]</scope>
    <source>
        <strain evidence="2">cv. Menghai</strain>
        <tissue evidence="1">Leaf</tissue>
    </source>
</reference>
<comment type="caution">
    <text evidence="1">The sequence shown here is derived from an EMBL/GenBank/DDBJ whole genome shotgun (WGS) entry which is preliminary data.</text>
</comment>
<dbReference type="AlphaFoldDB" id="A0A6G1EG78"/>
<name>A0A6G1EG78_9ORYZ</name>
<dbReference type="EMBL" id="SPHZ02000003">
    <property type="protein sequence ID" value="KAF0923747.1"/>
    <property type="molecule type" value="Genomic_DNA"/>
</dbReference>
<organism evidence="1 2">
    <name type="scientific">Oryza meyeriana var. granulata</name>
    <dbReference type="NCBI Taxonomy" id="110450"/>
    <lineage>
        <taxon>Eukaryota</taxon>
        <taxon>Viridiplantae</taxon>
        <taxon>Streptophyta</taxon>
        <taxon>Embryophyta</taxon>
        <taxon>Tracheophyta</taxon>
        <taxon>Spermatophyta</taxon>
        <taxon>Magnoliopsida</taxon>
        <taxon>Liliopsida</taxon>
        <taxon>Poales</taxon>
        <taxon>Poaceae</taxon>
        <taxon>BOP clade</taxon>
        <taxon>Oryzoideae</taxon>
        <taxon>Oryzeae</taxon>
        <taxon>Oryzinae</taxon>
        <taxon>Oryza</taxon>
        <taxon>Oryza meyeriana</taxon>
    </lineage>
</organism>
<evidence type="ECO:0000313" key="1">
    <source>
        <dbReference type="EMBL" id="KAF0923747.1"/>
    </source>
</evidence>
<proteinExistence type="predicted"/>
<feature type="non-terminal residue" evidence="1">
    <location>
        <position position="64"/>
    </location>
</feature>
<gene>
    <name evidence="1" type="ORF">E2562_006714</name>
</gene>
<sequence>MDSNVRASTPISSTRLGHLADVTNVSAGDSIEKRASDKYASFSFQQKENKQCVNGDTTSSAPTL</sequence>
<accession>A0A6G1EG78</accession>
<evidence type="ECO:0000313" key="2">
    <source>
        <dbReference type="Proteomes" id="UP000479710"/>
    </source>
</evidence>
<feature type="non-terminal residue" evidence="1">
    <location>
        <position position="1"/>
    </location>
</feature>
<protein>
    <submittedName>
        <fullName evidence="1">Uncharacterized protein</fullName>
    </submittedName>
</protein>
<keyword evidence="2" id="KW-1185">Reference proteome</keyword>
<dbReference type="Proteomes" id="UP000479710">
    <property type="component" value="Unassembled WGS sequence"/>
</dbReference>